<dbReference type="Pfam" id="PF02737">
    <property type="entry name" value="3HCDH_N"/>
    <property type="match status" value="1"/>
</dbReference>
<dbReference type="SUPFAM" id="SSF51735">
    <property type="entry name" value="NAD(P)-binding Rossmann-fold domains"/>
    <property type="match status" value="1"/>
</dbReference>
<dbReference type="InterPro" id="IPR008927">
    <property type="entry name" value="6-PGluconate_DH-like_C_sf"/>
</dbReference>
<accession>T0ZH34</accession>
<sequence length="213" mass="23907">SMIFSSNLSDISDSEIIVEAVFERLDIKKDIFSKISDYLSETAILSSNTSSISISHLSSFVKIPENFIGMHFFNPPPLMKLIEIVKGNRTSKETLDKIYDISKKLGKEPVIVNDYPGFVSNRVVMPMLREAIVALEQGVATAEDIDKTMKLGFNHPMGPLTLCDFIGNDVVMDIMEVLYTEFGNPNYKTPILLRNMVYAGKLGRKTGEGFYKY</sequence>
<dbReference type="Pfam" id="PF00725">
    <property type="entry name" value="3HCDH"/>
    <property type="match status" value="1"/>
</dbReference>
<dbReference type="InterPro" id="IPR006180">
    <property type="entry name" value="3-OHacyl-CoA_DH_CS"/>
</dbReference>
<evidence type="ECO:0000259" key="4">
    <source>
        <dbReference type="Pfam" id="PF02737"/>
    </source>
</evidence>
<dbReference type="SUPFAM" id="SSF48179">
    <property type="entry name" value="6-phosphogluconate dehydrogenase C-terminal domain-like"/>
    <property type="match status" value="1"/>
</dbReference>
<dbReference type="InterPro" id="IPR006176">
    <property type="entry name" value="3-OHacyl-CoA_DH_NAD-bd"/>
</dbReference>
<reference evidence="5" key="1">
    <citation type="submission" date="2013-08" db="EMBL/GenBank/DDBJ databases">
        <authorList>
            <person name="Mendez C."/>
            <person name="Richter M."/>
            <person name="Ferrer M."/>
            <person name="Sanchez J."/>
        </authorList>
    </citation>
    <scope>NUCLEOTIDE SEQUENCE</scope>
</reference>
<dbReference type="PANTHER" id="PTHR48075">
    <property type="entry name" value="3-HYDROXYACYL-COA DEHYDROGENASE FAMILY PROTEIN"/>
    <property type="match status" value="1"/>
</dbReference>
<organism evidence="5">
    <name type="scientific">mine drainage metagenome</name>
    <dbReference type="NCBI Taxonomy" id="410659"/>
    <lineage>
        <taxon>unclassified sequences</taxon>
        <taxon>metagenomes</taxon>
        <taxon>ecological metagenomes</taxon>
    </lineage>
</organism>
<proteinExistence type="inferred from homology"/>
<comment type="similarity">
    <text evidence="1">Belongs to the 3-hydroxyacyl-CoA dehydrogenase family.</text>
</comment>
<name>T0ZH34_9ZZZZ</name>
<dbReference type="EMBL" id="AUZX01015423">
    <property type="protein sequence ID" value="EQD29090.1"/>
    <property type="molecule type" value="Genomic_DNA"/>
</dbReference>
<keyword evidence="2" id="KW-0560">Oxidoreductase</keyword>
<feature type="domain" description="3-hydroxyacyl-CoA dehydrogenase NAD binding" evidence="4">
    <location>
        <begin position="4"/>
        <end position="114"/>
    </location>
</feature>
<evidence type="ECO:0000313" key="5">
    <source>
        <dbReference type="EMBL" id="EQD29090.1"/>
    </source>
</evidence>
<comment type="caution">
    <text evidence="5">The sequence shown here is derived from an EMBL/GenBank/DDBJ whole genome shotgun (WGS) entry which is preliminary data.</text>
</comment>
<evidence type="ECO:0000256" key="2">
    <source>
        <dbReference type="ARBA" id="ARBA00023002"/>
    </source>
</evidence>
<dbReference type="InterPro" id="IPR013328">
    <property type="entry name" value="6PGD_dom2"/>
</dbReference>
<dbReference type="Gene3D" id="3.40.50.720">
    <property type="entry name" value="NAD(P)-binding Rossmann-like Domain"/>
    <property type="match status" value="1"/>
</dbReference>
<dbReference type="InterPro" id="IPR036291">
    <property type="entry name" value="NAD(P)-bd_dom_sf"/>
</dbReference>
<gene>
    <name evidence="5" type="ORF">B1A_20883</name>
</gene>
<dbReference type="GO" id="GO:0070403">
    <property type="term" value="F:NAD+ binding"/>
    <property type="evidence" value="ECO:0007669"/>
    <property type="project" value="InterPro"/>
</dbReference>
<dbReference type="GO" id="GO:0008691">
    <property type="term" value="F:3-hydroxybutyryl-CoA dehydrogenase activity"/>
    <property type="evidence" value="ECO:0007669"/>
    <property type="project" value="TreeGrafter"/>
</dbReference>
<dbReference type="Gene3D" id="1.10.1040.10">
    <property type="entry name" value="N-(1-d-carboxylethyl)-l-norvaline Dehydrogenase, domain 2"/>
    <property type="match status" value="1"/>
</dbReference>
<dbReference type="AlphaFoldDB" id="T0ZH34"/>
<protein>
    <submittedName>
        <fullName evidence="5">3-hydroxybutyryl-CoA dehydrogenase</fullName>
    </submittedName>
</protein>
<reference evidence="5" key="2">
    <citation type="journal article" date="2014" name="ISME J.">
        <title>Microbial stratification in low pH oxic and suboxic macroscopic growths along an acid mine drainage.</title>
        <authorList>
            <person name="Mendez-Garcia C."/>
            <person name="Mesa V."/>
            <person name="Sprenger R.R."/>
            <person name="Richter M."/>
            <person name="Diez M.S."/>
            <person name="Solano J."/>
            <person name="Bargiela R."/>
            <person name="Golyshina O.V."/>
            <person name="Manteca A."/>
            <person name="Ramos J.L."/>
            <person name="Gallego J.R."/>
            <person name="Llorente I."/>
            <person name="Martins Dos Santos V.A."/>
            <person name="Jensen O.N."/>
            <person name="Pelaez A.I."/>
            <person name="Sanchez J."/>
            <person name="Ferrer M."/>
        </authorList>
    </citation>
    <scope>NUCLEOTIDE SEQUENCE</scope>
</reference>
<dbReference type="GO" id="GO:0006635">
    <property type="term" value="P:fatty acid beta-oxidation"/>
    <property type="evidence" value="ECO:0007669"/>
    <property type="project" value="TreeGrafter"/>
</dbReference>
<dbReference type="PANTHER" id="PTHR48075:SF5">
    <property type="entry name" value="3-HYDROXYBUTYRYL-COA DEHYDROGENASE"/>
    <property type="match status" value="1"/>
</dbReference>
<evidence type="ECO:0000259" key="3">
    <source>
        <dbReference type="Pfam" id="PF00725"/>
    </source>
</evidence>
<feature type="non-terminal residue" evidence="5">
    <location>
        <position position="1"/>
    </location>
</feature>
<evidence type="ECO:0000256" key="1">
    <source>
        <dbReference type="ARBA" id="ARBA00009463"/>
    </source>
</evidence>
<feature type="domain" description="3-hydroxyacyl-CoA dehydrogenase C-terminal" evidence="3">
    <location>
        <begin position="117"/>
        <end position="213"/>
    </location>
</feature>
<dbReference type="PROSITE" id="PS00067">
    <property type="entry name" value="3HCDH"/>
    <property type="match status" value="1"/>
</dbReference>
<dbReference type="InterPro" id="IPR006108">
    <property type="entry name" value="3HC_DH_C"/>
</dbReference>